<evidence type="ECO:0000313" key="2">
    <source>
        <dbReference type="EMBL" id="KAG5637190.1"/>
    </source>
</evidence>
<protein>
    <recommendedName>
        <fullName evidence="1">DUF6593 domain-containing protein</fullName>
    </recommendedName>
</protein>
<reference evidence="2" key="2">
    <citation type="submission" date="2021-10" db="EMBL/GenBank/DDBJ databases">
        <title>Phylogenomics reveals ancestral predisposition of the termite-cultivated fungus Termitomyces towards a domesticated lifestyle.</title>
        <authorList>
            <person name="Auxier B."/>
            <person name="Grum-Grzhimaylo A."/>
            <person name="Cardenas M.E."/>
            <person name="Lodge J.D."/>
            <person name="Laessoe T."/>
            <person name="Pedersen O."/>
            <person name="Smith M.E."/>
            <person name="Kuyper T.W."/>
            <person name="Franco-Molano E.A."/>
            <person name="Baroni T.J."/>
            <person name="Aanen D.K."/>
        </authorList>
    </citation>
    <scope>NUCLEOTIDE SEQUENCE</scope>
    <source>
        <strain evidence="2">D49</strain>
    </source>
</reference>
<keyword evidence="3" id="KW-1185">Reference proteome</keyword>
<dbReference type="EMBL" id="JABCKI010005852">
    <property type="protein sequence ID" value="KAG5637190.1"/>
    <property type="molecule type" value="Genomic_DNA"/>
</dbReference>
<dbReference type="Pfam" id="PF20236">
    <property type="entry name" value="DUF6593"/>
    <property type="match status" value="1"/>
</dbReference>
<comment type="caution">
    <text evidence="2">The sequence shown here is derived from an EMBL/GenBank/DDBJ whole genome shotgun (WGS) entry which is preliminary data.</text>
</comment>
<evidence type="ECO:0000313" key="3">
    <source>
        <dbReference type="Proteomes" id="UP000717328"/>
    </source>
</evidence>
<dbReference type="AlphaFoldDB" id="A0A9P7FTX2"/>
<gene>
    <name evidence="2" type="ORF">H0H81_005447</name>
</gene>
<organism evidence="2 3">
    <name type="scientific">Sphagnurus paluster</name>
    <dbReference type="NCBI Taxonomy" id="117069"/>
    <lineage>
        <taxon>Eukaryota</taxon>
        <taxon>Fungi</taxon>
        <taxon>Dikarya</taxon>
        <taxon>Basidiomycota</taxon>
        <taxon>Agaricomycotina</taxon>
        <taxon>Agaricomycetes</taxon>
        <taxon>Agaricomycetidae</taxon>
        <taxon>Agaricales</taxon>
        <taxon>Tricholomatineae</taxon>
        <taxon>Lyophyllaceae</taxon>
        <taxon>Sphagnurus</taxon>
    </lineage>
</organism>
<name>A0A9P7FTX2_9AGAR</name>
<reference evidence="2" key="1">
    <citation type="submission" date="2021-02" db="EMBL/GenBank/DDBJ databases">
        <authorList>
            <person name="Nieuwenhuis M."/>
            <person name="Van De Peppel L.J.J."/>
        </authorList>
    </citation>
    <scope>NUCLEOTIDE SEQUENCE</scope>
    <source>
        <strain evidence="2">D49</strain>
    </source>
</reference>
<proteinExistence type="predicted"/>
<accession>A0A9P7FTX2</accession>
<sequence>MHLYLSSSSPLRSTFSNAEDQVLFKVETPVCLGTLTSSISYVVPNDSDPNGSLSMQDKFAHLGQVEHKTKDYFRKEGWGPYGCGSHMIFLLRHRVFTASDGREYKWLLQALTSKLIINDGTKTLVAYFHRRGLRVIGKPKRASLQIFASGAHIVHEILITFIYVEKIRNDRERALAS</sequence>
<dbReference type="OrthoDB" id="3360976at2759"/>
<feature type="domain" description="DUF6593" evidence="1">
    <location>
        <begin position="9"/>
        <end position="169"/>
    </location>
</feature>
<dbReference type="Proteomes" id="UP000717328">
    <property type="component" value="Unassembled WGS sequence"/>
</dbReference>
<evidence type="ECO:0000259" key="1">
    <source>
        <dbReference type="Pfam" id="PF20236"/>
    </source>
</evidence>
<dbReference type="InterPro" id="IPR046528">
    <property type="entry name" value="DUF6593"/>
</dbReference>